<accession>A0A0C3DMH0</accession>
<evidence type="ECO:0008006" key="13">
    <source>
        <dbReference type="Google" id="ProtNLM"/>
    </source>
</evidence>
<keyword evidence="8 10" id="KW-0503">Monooxygenase</keyword>
<keyword evidence="7 9" id="KW-0408">Iron</keyword>
<evidence type="ECO:0000256" key="6">
    <source>
        <dbReference type="ARBA" id="ARBA00023002"/>
    </source>
</evidence>
<dbReference type="PANTHER" id="PTHR46300">
    <property type="entry name" value="P450, PUTATIVE (EUROFUNG)-RELATED-RELATED"/>
    <property type="match status" value="1"/>
</dbReference>
<dbReference type="PRINTS" id="PR00463">
    <property type="entry name" value="EP450I"/>
</dbReference>
<keyword evidence="6 10" id="KW-0560">Oxidoreductase</keyword>
<keyword evidence="5 9" id="KW-0479">Metal-binding</keyword>
<dbReference type="InterPro" id="IPR002401">
    <property type="entry name" value="Cyt_P450_E_grp-I"/>
</dbReference>
<dbReference type="InterPro" id="IPR001128">
    <property type="entry name" value="Cyt_P450"/>
</dbReference>
<dbReference type="PANTHER" id="PTHR46300:SF5">
    <property type="entry name" value="CYTOCHROME P450"/>
    <property type="match status" value="1"/>
</dbReference>
<dbReference type="InterPro" id="IPR050364">
    <property type="entry name" value="Cytochrome_P450_fung"/>
</dbReference>
<keyword evidence="12" id="KW-1185">Reference proteome</keyword>
<evidence type="ECO:0000256" key="5">
    <source>
        <dbReference type="ARBA" id="ARBA00022723"/>
    </source>
</evidence>
<dbReference type="OrthoDB" id="2789670at2759"/>
<evidence type="ECO:0000313" key="12">
    <source>
        <dbReference type="Proteomes" id="UP000053989"/>
    </source>
</evidence>
<comment type="similarity">
    <text evidence="3 10">Belongs to the cytochrome P450 family.</text>
</comment>
<dbReference type="Pfam" id="PF00067">
    <property type="entry name" value="p450"/>
    <property type="match status" value="1"/>
</dbReference>
<evidence type="ECO:0000256" key="8">
    <source>
        <dbReference type="ARBA" id="ARBA00023033"/>
    </source>
</evidence>
<evidence type="ECO:0000256" key="10">
    <source>
        <dbReference type="RuleBase" id="RU000461"/>
    </source>
</evidence>
<name>A0A0C3DMH0_9AGAM</name>
<dbReference type="PROSITE" id="PS00086">
    <property type="entry name" value="CYTOCHROME_P450"/>
    <property type="match status" value="1"/>
</dbReference>
<evidence type="ECO:0000256" key="2">
    <source>
        <dbReference type="ARBA" id="ARBA00005179"/>
    </source>
</evidence>
<dbReference type="GO" id="GO:0020037">
    <property type="term" value="F:heme binding"/>
    <property type="evidence" value="ECO:0007669"/>
    <property type="project" value="InterPro"/>
</dbReference>
<dbReference type="SUPFAM" id="SSF48264">
    <property type="entry name" value="Cytochrome P450"/>
    <property type="match status" value="1"/>
</dbReference>
<comment type="pathway">
    <text evidence="2">Secondary metabolite biosynthesis.</text>
</comment>
<protein>
    <recommendedName>
        <fullName evidence="13">Cytochrome P450</fullName>
    </recommendedName>
</protein>
<reference evidence="12" key="2">
    <citation type="submission" date="2015-01" db="EMBL/GenBank/DDBJ databases">
        <title>Evolutionary Origins and Diversification of the Mycorrhizal Mutualists.</title>
        <authorList>
            <consortium name="DOE Joint Genome Institute"/>
            <consortium name="Mycorrhizal Genomics Consortium"/>
            <person name="Kohler A."/>
            <person name="Kuo A."/>
            <person name="Nagy L.G."/>
            <person name="Floudas D."/>
            <person name="Copeland A."/>
            <person name="Barry K.W."/>
            <person name="Cichocki N."/>
            <person name="Veneault-Fourrey C."/>
            <person name="LaButti K."/>
            <person name="Lindquist E.A."/>
            <person name="Lipzen A."/>
            <person name="Lundell T."/>
            <person name="Morin E."/>
            <person name="Murat C."/>
            <person name="Riley R."/>
            <person name="Ohm R."/>
            <person name="Sun H."/>
            <person name="Tunlid A."/>
            <person name="Henrissat B."/>
            <person name="Grigoriev I.V."/>
            <person name="Hibbett D.S."/>
            <person name="Martin F."/>
        </authorList>
    </citation>
    <scope>NUCLEOTIDE SEQUENCE [LARGE SCALE GENOMIC DNA]</scope>
    <source>
        <strain evidence="12">Foug A</strain>
    </source>
</reference>
<evidence type="ECO:0000256" key="1">
    <source>
        <dbReference type="ARBA" id="ARBA00001971"/>
    </source>
</evidence>
<evidence type="ECO:0000256" key="4">
    <source>
        <dbReference type="ARBA" id="ARBA00022617"/>
    </source>
</evidence>
<evidence type="ECO:0000256" key="7">
    <source>
        <dbReference type="ARBA" id="ARBA00023004"/>
    </source>
</evidence>
<dbReference type="InterPro" id="IPR036396">
    <property type="entry name" value="Cyt_P450_sf"/>
</dbReference>
<dbReference type="STRING" id="1036808.A0A0C3DMH0"/>
<keyword evidence="4 9" id="KW-0349">Heme</keyword>
<evidence type="ECO:0000256" key="3">
    <source>
        <dbReference type="ARBA" id="ARBA00010617"/>
    </source>
</evidence>
<dbReference type="HOGENOM" id="CLU_001570_2_3_1"/>
<dbReference type="Gene3D" id="1.10.630.10">
    <property type="entry name" value="Cytochrome P450"/>
    <property type="match status" value="1"/>
</dbReference>
<dbReference type="GO" id="GO:0004497">
    <property type="term" value="F:monooxygenase activity"/>
    <property type="evidence" value="ECO:0007669"/>
    <property type="project" value="UniProtKB-KW"/>
</dbReference>
<gene>
    <name evidence="11" type="ORF">SCLCIDRAFT_130521</name>
</gene>
<comment type="cofactor">
    <cofactor evidence="1 9">
        <name>heme</name>
        <dbReference type="ChEBI" id="CHEBI:30413"/>
    </cofactor>
</comment>
<proteinExistence type="inferred from homology"/>
<dbReference type="GO" id="GO:0016705">
    <property type="term" value="F:oxidoreductase activity, acting on paired donors, with incorporation or reduction of molecular oxygen"/>
    <property type="evidence" value="ECO:0007669"/>
    <property type="project" value="InterPro"/>
</dbReference>
<dbReference type="AlphaFoldDB" id="A0A0C3DMH0"/>
<dbReference type="Proteomes" id="UP000053989">
    <property type="component" value="Unassembled WGS sequence"/>
</dbReference>
<dbReference type="EMBL" id="KN822101">
    <property type="protein sequence ID" value="KIM57444.1"/>
    <property type="molecule type" value="Genomic_DNA"/>
</dbReference>
<evidence type="ECO:0000256" key="9">
    <source>
        <dbReference type="PIRSR" id="PIRSR602401-1"/>
    </source>
</evidence>
<feature type="binding site" description="axial binding residue" evidence="9">
    <location>
        <position position="458"/>
    </location>
    <ligand>
        <name>heme</name>
        <dbReference type="ChEBI" id="CHEBI:30413"/>
    </ligand>
    <ligandPart>
        <name>Fe</name>
        <dbReference type="ChEBI" id="CHEBI:18248"/>
    </ligandPart>
</feature>
<reference evidence="11 12" key="1">
    <citation type="submission" date="2014-04" db="EMBL/GenBank/DDBJ databases">
        <authorList>
            <consortium name="DOE Joint Genome Institute"/>
            <person name="Kuo A."/>
            <person name="Kohler A."/>
            <person name="Nagy L.G."/>
            <person name="Floudas D."/>
            <person name="Copeland A."/>
            <person name="Barry K.W."/>
            <person name="Cichocki N."/>
            <person name="Veneault-Fourrey C."/>
            <person name="LaButti K."/>
            <person name="Lindquist E.A."/>
            <person name="Lipzen A."/>
            <person name="Lundell T."/>
            <person name="Morin E."/>
            <person name="Murat C."/>
            <person name="Sun H."/>
            <person name="Tunlid A."/>
            <person name="Henrissat B."/>
            <person name="Grigoriev I.V."/>
            <person name="Hibbett D.S."/>
            <person name="Martin F."/>
            <person name="Nordberg H.P."/>
            <person name="Cantor M.N."/>
            <person name="Hua S.X."/>
        </authorList>
    </citation>
    <scope>NUCLEOTIDE SEQUENCE [LARGE SCALE GENOMIC DNA]</scope>
    <source>
        <strain evidence="11 12">Foug A</strain>
    </source>
</reference>
<dbReference type="InterPro" id="IPR017972">
    <property type="entry name" value="Cyt_P450_CS"/>
</dbReference>
<evidence type="ECO:0000313" key="11">
    <source>
        <dbReference type="EMBL" id="KIM57444.1"/>
    </source>
</evidence>
<dbReference type="InParanoid" id="A0A0C3DMH0"/>
<sequence length="528" mass="59050">MAFSLVQVSLPSVGEILHSPVLVDACLVLLIVWCLYAFVRQPRVKGLPLPPGPRALPLLGNLLSLNTAEPWLSYTQWGKKHGELLYLRLLGQNFIILNSEKVARALLDQRSSIYSDRPVLPTNKSFGCDFSSVALPYGDEWKLHRKLFHRALRVELTAHYREVYITRARRLLVNLLDAPVDFDAHLKHFVASNVMALAYGYEVATRDDPMVRTVKEFIALLTKALSPERAAIFSAFPILERVPDWFPGAGFKRQAAHSRKLAARVLDGPFNQVKKDIASGKAPPSMVADCLNAIDEKDDLERQECAIKAAAATLFVAGFETSSSTLHSFILAMVLYPEVQARAQAEIDRVIGSGRLPTFDDRASLPYLDAIFLELLRWSPVVPLGIPHATTTDDVYNSYYIPEGALVIINVWAMSRDEAKFDDADEFRPERFLTEEGKLLAESTLSSNPIFGLGRRICPGRFAAEAFVWVAIASILSGFRITKAKDADGKEIDVKRKFTTGISICPVDFPCWFISRSAERERLIREFL</sequence>
<dbReference type="CDD" id="cd11065">
    <property type="entry name" value="CYP64-like"/>
    <property type="match status" value="1"/>
</dbReference>
<dbReference type="GO" id="GO:0005506">
    <property type="term" value="F:iron ion binding"/>
    <property type="evidence" value="ECO:0007669"/>
    <property type="project" value="InterPro"/>
</dbReference>
<organism evidence="11 12">
    <name type="scientific">Scleroderma citrinum Foug A</name>
    <dbReference type="NCBI Taxonomy" id="1036808"/>
    <lineage>
        <taxon>Eukaryota</taxon>
        <taxon>Fungi</taxon>
        <taxon>Dikarya</taxon>
        <taxon>Basidiomycota</taxon>
        <taxon>Agaricomycotina</taxon>
        <taxon>Agaricomycetes</taxon>
        <taxon>Agaricomycetidae</taxon>
        <taxon>Boletales</taxon>
        <taxon>Sclerodermatineae</taxon>
        <taxon>Sclerodermataceae</taxon>
        <taxon>Scleroderma</taxon>
    </lineage>
</organism>